<dbReference type="InterPro" id="IPR039931">
    <property type="entry name" value="EEIG1/2-like"/>
</dbReference>
<organism evidence="3 4">
    <name type="scientific">Arthroderma otae (strain ATCC MYA-4605 / CBS 113480)</name>
    <name type="common">Microsporum canis</name>
    <dbReference type="NCBI Taxonomy" id="554155"/>
    <lineage>
        <taxon>Eukaryota</taxon>
        <taxon>Fungi</taxon>
        <taxon>Dikarya</taxon>
        <taxon>Ascomycota</taxon>
        <taxon>Pezizomycotina</taxon>
        <taxon>Eurotiomycetes</taxon>
        <taxon>Eurotiomycetidae</taxon>
        <taxon>Onygenales</taxon>
        <taxon>Arthrodermataceae</taxon>
        <taxon>Microsporum</taxon>
    </lineage>
</organism>
<dbReference type="InterPro" id="IPR019448">
    <property type="entry name" value="NT-C2"/>
</dbReference>
<accession>C5FDZ4</accession>
<evidence type="ECO:0000313" key="4">
    <source>
        <dbReference type="Proteomes" id="UP000002035"/>
    </source>
</evidence>
<dbReference type="AlphaFoldDB" id="C5FDZ4"/>
<dbReference type="GeneID" id="9226743"/>
<protein>
    <recommendedName>
        <fullName evidence="2">C2 NT-type domain-containing protein</fullName>
    </recommendedName>
</protein>
<evidence type="ECO:0000256" key="1">
    <source>
        <dbReference type="SAM" id="MobiDB-lite"/>
    </source>
</evidence>
<name>C5FDZ4_ARTOC</name>
<feature type="region of interest" description="Disordered" evidence="1">
    <location>
        <begin position="224"/>
        <end position="319"/>
    </location>
</feature>
<dbReference type="OrthoDB" id="3365224at2759"/>
<gene>
    <name evidence="3" type="ORF">MCYG_00916</name>
</gene>
<proteinExistence type="predicted"/>
<dbReference type="Pfam" id="PF10358">
    <property type="entry name" value="NT-C2"/>
    <property type="match status" value="1"/>
</dbReference>
<dbReference type="VEuPathDB" id="FungiDB:MCYG_00916"/>
<feature type="domain" description="C2 NT-type" evidence="2">
    <location>
        <begin position="4"/>
        <end position="148"/>
    </location>
</feature>
<evidence type="ECO:0000313" key="3">
    <source>
        <dbReference type="EMBL" id="EEQ28028.1"/>
    </source>
</evidence>
<dbReference type="OMA" id="WNNDAHN"/>
<sequence>MQAFVLQFPRAERFTLSLRIIDMINVPLVVGTAYVKWQLPSSVSADHNGHTEKALLHDHRASWDYEKLMVVRLTVDRNQMLQDCDLQFDIFQEFTAGNRADKVPLGNIKLNLAEYVDKTESDEGIMRRYLMQNSKINATVKIGIGISQIEGDSNFIAPPLKPATVFSGIAGVMSTEHGEINDDGHIPSINNRGREYSDLQDMYRSTLAAAWATLPDELPPDQLIENIFAGGDGFPSNYSRPKVEDEEEDDGNDSLSDAGSHQTVRDSKNSPGHSPKVKYPYSAHSRSDSRHSDFSFGATGKERTDTHAYERPGGKRRKKKALTEFDFREDLRSWDVSWAKEDRQQH</sequence>
<feature type="compositionally biased region" description="Polar residues" evidence="1">
    <location>
        <begin position="253"/>
        <end position="262"/>
    </location>
</feature>
<dbReference type="eggNOG" id="ENOG502R9IN">
    <property type="taxonomic scope" value="Eukaryota"/>
</dbReference>
<feature type="compositionally biased region" description="Basic and acidic residues" evidence="1">
    <location>
        <begin position="300"/>
        <end position="313"/>
    </location>
</feature>
<dbReference type="HOGENOM" id="CLU_023134_0_0_1"/>
<reference evidence="4" key="1">
    <citation type="journal article" date="2012" name="MBio">
        <title>Comparative genome analysis of Trichophyton rubrum and related dermatophytes reveals candidate genes involved in infection.</title>
        <authorList>
            <person name="Martinez D.A."/>
            <person name="Oliver B.G."/>
            <person name="Graeser Y."/>
            <person name="Goldberg J.M."/>
            <person name="Li W."/>
            <person name="Martinez-Rossi N.M."/>
            <person name="Monod M."/>
            <person name="Shelest E."/>
            <person name="Barton R.C."/>
            <person name="Birch E."/>
            <person name="Brakhage A.A."/>
            <person name="Chen Z."/>
            <person name="Gurr S.J."/>
            <person name="Heiman D."/>
            <person name="Heitman J."/>
            <person name="Kosti I."/>
            <person name="Rossi A."/>
            <person name="Saif S."/>
            <person name="Samalova M."/>
            <person name="Saunders C.W."/>
            <person name="Shea T."/>
            <person name="Summerbell R.C."/>
            <person name="Xu J."/>
            <person name="Young S."/>
            <person name="Zeng Q."/>
            <person name="Birren B.W."/>
            <person name="Cuomo C.A."/>
            <person name="White T.C."/>
        </authorList>
    </citation>
    <scope>NUCLEOTIDE SEQUENCE [LARGE SCALE GENOMIC DNA]</scope>
    <source>
        <strain evidence="4">ATCC MYA-4605 / CBS 113480</strain>
    </source>
</reference>
<keyword evidence="4" id="KW-1185">Reference proteome</keyword>
<evidence type="ECO:0000259" key="2">
    <source>
        <dbReference type="PROSITE" id="PS51840"/>
    </source>
</evidence>
<dbReference type="RefSeq" id="XP_002850812.1">
    <property type="nucleotide sequence ID" value="XM_002850766.1"/>
</dbReference>
<dbReference type="STRING" id="554155.C5FDZ4"/>
<dbReference type="Proteomes" id="UP000002035">
    <property type="component" value="Unassembled WGS sequence"/>
</dbReference>
<dbReference type="PROSITE" id="PS51840">
    <property type="entry name" value="C2_NT"/>
    <property type="match status" value="1"/>
</dbReference>
<dbReference type="EMBL" id="DS995701">
    <property type="protein sequence ID" value="EEQ28028.1"/>
    <property type="molecule type" value="Genomic_DNA"/>
</dbReference>
<dbReference type="PANTHER" id="PTHR21456:SF1">
    <property type="entry name" value="C2 NT-TYPE DOMAIN-CONTAINING PROTEIN"/>
    <property type="match status" value="1"/>
</dbReference>
<dbReference type="PANTHER" id="PTHR21456">
    <property type="entry name" value="FAMILY WITH SEQUENCE SIMILARITY 102"/>
    <property type="match status" value="1"/>
</dbReference>